<dbReference type="AlphaFoldDB" id="A0A0E9XGP6"/>
<proteinExistence type="predicted"/>
<protein>
    <submittedName>
        <fullName evidence="1">Uncharacterized protein</fullName>
    </submittedName>
</protein>
<sequence>MVRSLCPDPYPLPQTIIGKSFIHIQLPFGVNHAQASNH</sequence>
<evidence type="ECO:0000313" key="1">
    <source>
        <dbReference type="EMBL" id="JAI01627.1"/>
    </source>
</evidence>
<reference evidence="1" key="2">
    <citation type="journal article" date="2015" name="Fish Shellfish Immunol.">
        <title>Early steps in the European eel (Anguilla anguilla)-Vibrio vulnificus interaction in the gills: Role of the RtxA13 toxin.</title>
        <authorList>
            <person name="Callol A."/>
            <person name="Pajuelo D."/>
            <person name="Ebbesson L."/>
            <person name="Teles M."/>
            <person name="MacKenzie S."/>
            <person name="Amaro C."/>
        </authorList>
    </citation>
    <scope>NUCLEOTIDE SEQUENCE</scope>
</reference>
<dbReference type="EMBL" id="GBXM01006951">
    <property type="protein sequence ID" value="JAI01627.1"/>
    <property type="molecule type" value="Transcribed_RNA"/>
</dbReference>
<organism evidence="1">
    <name type="scientific">Anguilla anguilla</name>
    <name type="common">European freshwater eel</name>
    <name type="synonym">Muraena anguilla</name>
    <dbReference type="NCBI Taxonomy" id="7936"/>
    <lineage>
        <taxon>Eukaryota</taxon>
        <taxon>Metazoa</taxon>
        <taxon>Chordata</taxon>
        <taxon>Craniata</taxon>
        <taxon>Vertebrata</taxon>
        <taxon>Euteleostomi</taxon>
        <taxon>Actinopterygii</taxon>
        <taxon>Neopterygii</taxon>
        <taxon>Teleostei</taxon>
        <taxon>Anguilliformes</taxon>
        <taxon>Anguillidae</taxon>
        <taxon>Anguilla</taxon>
    </lineage>
</organism>
<name>A0A0E9XGP6_ANGAN</name>
<accession>A0A0E9XGP6</accession>
<reference evidence="1" key="1">
    <citation type="submission" date="2014-11" db="EMBL/GenBank/DDBJ databases">
        <authorList>
            <person name="Amaro Gonzalez C."/>
        </authorList>
    </citation>
    <scope>NUCLEOTIDE SEQUENCE</scope>
</reference>